<keyword evidence="2 4" id="KW-0396">Initiation factor</keyword>
<dbReference type="PANTHER" id="PTHR13022">
    <property type="entry name" value="EUKARYOTIC TRANSLATION INITIATION FACTOR 3 SUBUNIT 11"/>
    <property type="match status" value="1"/>
</dbReference>
<dbReference type="InParanoid" id="A0A5G2RL15"/>
<dbReference type="Reactome" id="R-SSC-72702">
    <property type="pathway name" value="Ribosomal scanning and start codon recognition"/>
</dbReference>
<comment type="subunit">
    <text evidence="4">Component of the eukaryotic translation initiation factor 3 (eIF-3) complex, which is composed of 13 subunits: EIF3A, EIF3B, EIF3C, EIF3D, EIF3E, EIF3F, EIF3G, EIF3H, EIF3I, EIF3J, EIF3K, EIF3L and EIF3M. The eIF-3 complex appears to include 3 stable modules: module A is composed of EIF3A, EIF3B, EIF3G and EIF3I; module B is composed of EIF3F, EIF3H, and EIF3M; and module C is composed of EIF3C, EIF3D, EIF3E, EIF3K and EIF3L. EIF3C of module C binds EIF3B of module A and EIF3H of module B, thereby linking the three modules. EIF3J is a labile subunit that binds to the eIF-3 complex via EIF3B. The eIF-3 complex interacts with RPS6KB1 under conditions of nutrient depletion. Mitogenic stimulation leads to binding and activation of a complex composed of MTOR and RPTOR, leading to phosphorylation and release of RPS6KB1 and binding of EIF4B to eIF-3. Interacts with CCND3, but not with CCND1 and CCND2.</text>
</comment>
<comment type="function">
    <text evidence="4">Component of the eukaryotic translation initiation factor 3 (eIF-3) complex, which is required for several steps in the initiation of protein synthesis. The eIF-3 complex associates with the 40S ribosome and facilitates the recruitment of eIF-1, eIF-1A, eIF-2:GTP:methionyl-tRNAi and eIF-5 to form the 43S pre-initiation complex (43S PIC). The eIF-3 complex stimulates mRNA recruitment to the 43S PIC and scanning of the mRNA for AUG recognition. The eIF-3 complex is also required for disassembly and recycling of post-termination ribosomal complexes and subsequently prevents premature joining of the 40S and 60S ribosomal subunits prior to initiation. The eIF-3 complex specifically targets and initiates translation of a subset of mRNAs involved in cell proliferation, including cell cycling, differentiation and apoptosis, and uses different modes of RNA stem-loop binding to exert either translational activation or repression.</text>
</comment>
<sequence length="337" mass="37427">MAMFEQMRANVGKLLKGIDRYNPENLATLERYVETQAKENAYDLEANLAVLKLYQFNPAFFQTTVTAQILLKALTNLPHTDFTLCKCMIDQAHQEERPIRQILYLGDLLETCHFQAFWVTSLGSGGRVVTGPRGAGRRRWRLCPAGWLPSWRGSCAHGMVMLSRGRAVCCAAELKRHTHPSSKGPRPLNTLPLLLALTQPGPAVHLCSFPGSLSASPLYSDSSPSPAPSPQPCVCTSAPLLWHQHPPPSSAHSSCHEECSSLALFPLFSFLGACKGRQIRDSSTTLSPQFLELFSSLCLQPLTGSHTLDHWFSALWTPEELNKYWKFPLWLSGNEPD</sequence>
<organism evidence="6 7">
    <name type="scientific">Sus scrofa</name>
    <name type="common">Pig</name>
    <dbReference type="NCBI Taxonomy" id="9823"/>
    <lineage>
        <taxon>Eukaryota</taxon>
        <taxon>Metazoa</taxon>
        <taxon>Chordata</taxon>
        <taxon>Craniata</taxon>
        <taxon>Vertebrata</taxon>
        <taxon>Euteleostomi</taxon>
        <taxon>Mammalia</taxon>
        <taxon>Eutheria</taxon>
        <taxon>Laurasiatheria</taxon>
        <taxon>Artiodactyla</taxon>
        <taxon>Suina</taxon>
        <taxon>Suidae</taxon>
        <taxon>Sus</taxon>
    </lineage>
</organism>
<dbReference type="FunFam" id="1.25.40.250:FF:000001">
    <property type="entry name" value="Eukaryotic translation initiation factor 3 subunit K"/>
    <property type="match status" value="1"/>
</dbReference>
<dbReference type="AlphaFoldDB" id="A0A5G2RL15"/>
<dbReference type="Reactome" id="R-SSC-156827">
    <property type="pathway name" value="L13a-mediated translational silencing of Ceruloplasmin expression"/>
</dbReference>
<gene>
    <name evidence="4 6 8" type="primary">EIF3K</name>
    <name evidence="4" type="synonym">EIF3S12</name>
</gene>
<dbReference type="Proteomes" id="UP000008227">
    <property type="component" value="Chromosome 6"/>
</dbReference>
<dbReference type="GO" id="GO:0003723">
    <property type="term" value="F:RNA binding"/>
    <property type="evidence" value="ECO:0007669"/>
    <property type="project" value="UniProtKB-UniRule"/>
</dbReference>
<proteinExistence type="evidence at protein level"/>
<evidence type="ECO:0000313" key="7">
    <source>
        <dbReference type="Proteomes" id="UP000008227"/>
    </source>
</evidence>
<dbReference type="Pfam" id="PF10075">
    <property type="entry name" value="CSN8_PSD8_EIF3K"/>
    <property type="match status" value="1"/>
</dbReference>
<evidence type="ECO:0000256" key="1">
    <source>
        <dbReference type="ARBA" id="ARBA00022490"/>
    </source>
</evidence>
<dbReference type="HAMAP" id="MF_03010">
    <property type="entry name" value="eIF3k"/>
    <property type="match status" value="1"/>
</dbReference>
<dbReference type="Reactome" id="R-SSC-72649">
    <property type="pathway name" value="Translation initiation complex formation"/>
</dbReference>
<dbReference type="STRING" id="9823.ENSSSCP00000072953"/>
<keyword evidence="7" id="KW-1185">Reference proteome</keyword>
<dbReference type="SUPFAM" id="SSF48371">
    <property type="entry name" value="ARM repeat"/>
    <property type="match status" value="1"/>
</dbReference>
<dbReference type="GO" id="GO:0033290">
    <property type="term" value="C:eukaryotic 48S preinitiation complex"/>
    <property type="evidence" value="ECO:0007669"/>
    <property type="project" value="UniProtKB-UniRule"/>
</dbReference>
<dbReference type="Ensembl" id="ENSSSCT00000076986.2">
    <property type="protein sequence ID" value="ENSSSCP00000072953.1"/>
    <property type="gene ID" value="ENSSSCG00000002963.5"/>
</dbReference>
<dbReference type="GO" id="GO:0006446">
    <property type="term" value="P:regulation of translational initiation"/>
    <property type="evidence" value="ECO:0007669"/>
    <property type="project" value="InterPro"/>
</dbReference>
<dbReference type="SMR" id="A0A5G2RL15"/>
<dbReference type="GO" id="GO:0005852">
    <property type="term" value="C:eukaryotic translation initiation factor 3 complex"/>
    <property type="evidence" value="ECO:0007669"/>
    <property type="project" value="UniProtKB-UniRule"/>
</dbReference>
<reference evidence="6" key="2">
    <citation type="journal article" date="2020" name="Gigascience">
        <title>An improved pig reference genome sequence to enable pig genetics and genomics research.</title>
        <authorList>
            <person name="Warr A."/>
            <person name="Affara N."/>
            <person name="Aken B."/>
            <person name="Beiki H."/>
            <person name="Bickhart D.M."/>
            <person name="Billis K."/>
            <person name="Chow W."/>
            <person name="Eory L."/>
            <person name="Finlayson H.A."/>
            <person name="Flicek P."/>
            <person name="Giron C.G."/>
            <person name="Griffin D.K."/>
            <person name="Hall R."/>
            <person name="Hannum G."/>
            <person name="Hourlier T."/>
            <person name="Howe K."/>
            <person name="Hume D.A."/>
            <person name="Izuogu O."/>
            <person name="Kim K."/>
            <person name="Koren S."/>
            <person name="Liu H."/>
            <person name="Manchanda N."/>
            <person name="Martin F.J."/>
            <person name="Nonneman D.J."/>
            <person name="O'Connor R.E."/>
            <person name="Phillippy A.M."/>
            <person name="Rohrer G.A."/>
            <person name="Rosen B.D."/>
            <person name="Rund L.A."/>
            <person name="Sargent C.A."/>
            <person name="Schook L.B."/>
            <person name="Schroeder S.G."/>
            <person name="Schwartz A.S."/>
            <person name="Skinner B.M."/>
            <person name="Talbot R."/>
            <person name="Tseng E."/>
            <person name="Tuggle C.K."/>
            <person name="Watson M."/>
            <person name="Smith T.P.L."/>
            <person name="Archibald A.L."/>
        </authorList>
    </citation>
    <scope>NUCLEOTIDE SEQUENCE [LARGE SCALE GENOMIC DNA]</scope>
    <source>
        <strain evidence="6">Duroc</strain>
    </source>
</reference>
<comment type="subcellular location">
    <subcellularLocation>
        <location evidence="4">Nucleus</location>
    </subcellularLocation>
    <subcellularLocation>
        <location evidence="4">Cytoplasm</location>
    </subcellularLocation>
</comment>
<evidence type="ECO:0000313" key="6">
    <source>
        <dbReference type="Ensembl" id="ENSSSCP00000072953.1"/>
    </source>
</evidence>
<evidence type="ECO:0000259" key="5">
    <source>
        <dbReference type="Pfam" id="PF10075"/>
    </source>
</evidence>
<comment type="similarity">
    <text evidence="4">Belongs to the eIF-3 subunit K family.</text>
</comment>
<evidence type="ECO:0007829" key="9">
    <source>
        <dbReference type="PeptideAtlas" id="A0A5G2RL15"/>
    </source>
</evidence>
<dbReference type="GO" id="GO:0003743">
    <property type="term" value="F:translation initiation factor activity"/>
    <property type="evidence" value="ECO:0007669"/>
    <property type="project" value="UniProtKB-UniRule"/>
</dbReference>
<dbReference type="GO" id="GO:0043022">
    <property type="term" value="F:ribosome binding"/>
    <property type="evidence" value="ECO:0007669"/>
    <property type="project" value="InterPro"/>
</dbReference>
<protein>
    <recommendedName>
        <fullName evidence="4">Eukaryotic translation initiation factor 3 subunit K</fullName>
        <shortName evidence="4">eIF3k</shortName>
    </recommendedName>
    <alternativeName>
        <fullName evidence="4">Eukaryotic translation initiation factor 3 subunit 12</fullName>
    </alternativeName>
    <alternativeName>
        <fullName evidence="4">eIF-3 p25</fullName>
    </alternativeName>
</protein>
<keyword evidence="1 4" id="KW-0963">Cytoplasm</keyword>
<evidence type="ECO:0000313" key="8">
    <source>
        <dbReference type="VGNC" id="VGNC:87622"/>
    </source>
</evidence>
<accession>A0A5G2RL15</accession>
<dbReference type="InterPro" id="IPR016020">
    <property type="entry name" value="Transl_init_fac_sub12_N_euk"/>
</dbReference>
<dbReference type="ExpressionAtlas" id="A0A5G2RL15">
    <property type="expression patterns" value="baseline and differential"/>
</dbReference>
<reference evidence="6" key="4">
    <citation type="submission" date="2025-09" db="UniProtKB">
        <authorList>
            <consortium name="Ensembl"/>
        </authorList>
    </citation>
    <scope>IDENTIFICATION</scope>
</reference>
<dbReference type="InterPro" id="IPR009374">
    <property type="entry name" value="eIF3k"/>
</dbReference>
<evidence type="ECO:0000256" key="4">
    <source>
        <dbReference type="HAMAP-Rule" id="MF_03010"/>
    </source>
</evidence>
<name>A0A5G2RL15_PIG</name>
<dbReference type="VGNC" id="VGNC:87622">
    <property type="gene designation" value="EIF3K"/>
</dbReference>
<dbReference type="GeneTree" id="ENSGT00390000009409"/>
<dbReference type="PANTHER" id="PTHR13022:SF0">
    <property type="entry name" value="EUKARYOTIC TRANSLATION INITIATION FACTOR 3 SUBUNIT K"/>
    <property type="match status" value="1"/>
</dbReference>
<feature type="domain" description="CSN8/PSMD8/EIF3K" evidence="5">
    <location>
        <begin position="62"/>
        <end position="119"/>
    </location>
</feature>
<evidence type="ECO:0000256" key="2">
    <source>
        <dbReference type="ARBA" id="ARBA00022540"/>
    </source>
</evidence>
<dbReference type="Reactome" id="R-SSC-72689">
    <property type="pathway name" value="Formation of a pool of free 40S subunits"/>
</dbReference>
<keyword evidence="9" id="KW-1267">Proteomics identification</keyword>
<dbReference type="Reactome" id="R-SSC-72695">
    <property type="pathway name" value="Formation of the ternary complex, and subsequently, the 43S complex"/>
</dbReference>
<reference evidence="7" key="1">
    <citation type="submission" date="2009-11" db="EMBL/GenBank/DDBJ databases">
        <authorList>
            <consortium name="Porcine genome sequencing project"/>
        </authorList>
    </citation>
    <scope>NUCLEOTIDE SEQUENCE [LARGE SCALE GENOMIC DNA]</scope>
    <source>
        <strain evidence="7">Duroc</strain>
    </source>
</reference>
<keyword evidence="4" id="KW-0539">Nucleus</keyword>
<dbReference type="Bgee" id="ENSSSCG00000002963">
    <property type="expression patterns" value="Expressed in blood and 45 other cell types or tissues"/>
</dbReference>
<evidence type="ECO:0000256" key="3">
    <source>
        <dbReference type="ARBA" id="ARBA00022917"/>
    </source>
</evidence>
<dbReference type="GO" id="GO:0016282">
    <property type="term" value="C:eukaryotic 43S preinitiation complex"/>
    <property type="evidence" value="ECO:0007669"/>
    <property type="project" value="UniProtKB-UniRule"/>
</dbReference>
<dbReference type="Gene3D" id="1.25.40.250">
    <property type="entry name" value="ARM repeat, domain 1"/>
    <property type="match status" value="1"/>
</dbReference>
<reference evidence="6" key="3">
    <citation type="submission" date="2025-08" db="UniProtKB">
        <authorList>
            <consortium name="Ensembl"/>
        </authorList>
    </citation>
    <scope>IDENTIFICATION</scope>
</reference>
<dbReference type="GO" id="GO:0001732">
    <property type="term" value="P:formation of cytoplasmic translation initiation complex"/>
    <property type="evidence" value="ECO:0007669"/>
    <property type="project" value="UniProtKB-UniRule"/>
</dbReference>
<keyword evidence="3 4" id="KW-0648">Protein biosynthesis</keyword>
<dbReference type="InterPro" id="IPR033464">
    <property type="entry name" value="CSN8_PSD8_EIF3K"/>
</dbReference>
<dbReference type="GO" id="GO:0005634">
    <property type="term" value="C:nucleus"/>
    <property type="evidence" value="ECO:0007669"/>
    <property type="project" value="UniProtKB-SubCell"/>
</dbReference>
<dbReference type="InterPro" id="IPR016024">
    <property type="entry name" value="ARM-type_fold"/>
</dbReference>